<reference evidence="2 3" key="1">
    <citation type="submission" date="2024-01" db="EMBL/GenBank/DDBJ databases">
        <title>Seven novel Bacillus-like species.</title>
        <authorList>
            <person name="Liu G."/>
        </authorList>
    </citation>
    <scope>NUCLEOTIDE SEQUENCE [LARGE SCALE GENOMIC DNA]</scope>
    <source>
        <strain evidence="2 3">FJAT-51614</strain>
    </source>
</reference>
<dbReference type="Pfam" id="PF10710">
    <property type="entry name" value="DUF2512"/>
    <property type="match status" value="1"/>
</dbReference>
<gene>
    <name evidence="2" type="ORF">WAX74_10140</name>
</gene>
<proteinExistence type="predicted"/>
<evidence type="ECO:0000256" key="1">
    <source>
        <dbReference type="SAM" id="Phobius"/>
    </source>
</evidence>
<keyword evidence="1" id="KW-1133">Transmembrane helix</keyword>
<keyword evidence="1" id="KW-0812">Transmembrane</keyword>
<sequence length="136" mass="15277">MDHLKAIGIKFVMIAVVLLIILTLLFDVPFMDTIWTSLVLTLFAYVLGDFILFRLAPKRLRNIMATIADLIIGFLVIWYMLIALTDANENLAVGAIISAIIIAGGEWFFHKYLDRSVFVGKHVSKLDEISGIAKKH</sequence>
<comment type="caution">
    <text evidence="2">The sequence shown here is derived from an EMBL/GenBank/DDBJ whole genome shotgun (WGS) entry which is preliminary data.</text>
</comment>
<name>A0ABU8F4Q0_9BACI</name>
<protein>
    <submittedName>
        <fullName evidence="2">DUF2512 family protein</fullName>
    </submittedName>
</protein>
<feature type="transmembrane region" description="Helical" evidence="1">
    <location>
        <begin position="7"/>
        <end position="28"/>
    </location>
</feature>
<dbReference type="Proteomes" id="UP001364890">
    <property type="component" value="Unassembled WGS sequence"/>
</dbReference>
<organism evidence="2 3">
    <name type="scientific">Psychrobacillus mangrovi</name>
    <dbReference type="NCBI Taxonomy" id="3117745"/>
    <lineage>
        <taxon>Bacteria</taxon>
        <taxon>Bacillati</taxon>
        <taxon>Bacillota</taxon>
        <taxon>Bacilli</taxon>
        <taxon>Bacillales</taxon>
        <taxon>Bacillaceae</taxon>
        <taxon>Psychrobacillus</taxon>
    </lineage>
</organism>
<dbReference type="RefSeq" id="WP_336497560.1">
    <property type="nucleotide sequence ID" value="NZ_JBAWSY010000006.1"/>
</dbReference>
<dbReference type="InterPro" id="IPR019649">
    <property type="entry name" value="DUF2512"/>
</dbReference>
<feature type="transmembrane region" description="Helical" evidence="1">
    <location>
        <begin position="63"/>
        <end position="85"/>
    </location>
</feature>
<evidence type="ECO:0000313" key="2">
    <source>
        <dbReference type="EMBL" id="MEI4769999.1"/>
    </source>
</evidence>
<keyword evidence="1" id="KW-0472">Membrane</keyword>
<evidence type="ECO:0000313" key="3">
    <source>
        <dbReference type="Proteomes" id="UP001364890"/>
    </source>
</evidence>
<accession>A0ABU8F4Q0</accession>
<feature type="transmembrane region" description="Helical" evidence="1">
    <location>
        <begin position="91"/>
        <end position="109"/>
    </location>
</feature>
<feature type="transmembrane region" description="Helical" evidence="1">
    <location>
        <begin position="34"/>
        <end position="56"/>
    </location>
</feature>
<keyword evidence="3" id="KW-1185">Reference proteome</keyword>
<dbReference type="EMBL" id="JBAWSY010000006">
    <property type="protein sequence ID" value="MEI4769999.1"/>
    <property type="molecule type" value="Genomic_DNA"/>
</dbReference>